<sequence length="669" mass="72276">MPRQLPADFPHFVGREEELARLTEMLHTRPGEPVLISAINGVGGVGKTALALRWAHQVADRFPDGQIYVNLRGFDSRAEPVQPLVAISNVLLALGVSAAELPSSEDALIALYRSVLAGRRVLLLLDNARDVDQVRPLLPGGAANLVLITSRNQLRGLVAREGMRPVALDVLDEQGGLDLLTERIGAARVAAEPEAAARLVVQCAGLPLALGIVAARARTTTRSPELAESWPGERLDALDVDDSTGVRAVFSWSLRSLSEDAARLFVLLGLHPGPDFAMAAAASLAGLPPARTRRLLGELVAGSLLHTGTGGRYVLHDLVRDFAAERAAALPAEQRSEALHRMFDHYLHTAHACWQLLQFNSAPVVTEPPAPGVLLEPVPDADAAWARFGAECRVLLSAVERAGEVGADDFVWRTMFTMHGYLSREGHLHEAVAGHRLGLAAAERLGDFDAQSLMHRRIAATLISFDDHDASEFHLREAIRCARPGGNVLAEAHLRRGLAFSYERQGRLAEALDVLVEIHPRMAGQRDSYEVGRHLAALGRAHHNVGESARALELCLHSAEKFAETQYNGQDEGPAGNLETLGDIYLGLGRHAEAVDSYERAVAMWREMRGATNVADGLILLGAGLIAAGEPGRARECLTEAVQLIERTLDGEYFQDGVQRARELLASLD</sequence>
<name>A0ABX1FG56_9PSEU</name>
<dbReference type="InterPro" id="IPR027417">
    <property type="entry name" value="P-loop_NTPase"/>
</dbReference>
<comment type="caution">
    <text evidence="3">The sequence shown here is derived from an EMBL/GenBank/DDBJ whole genome shotgun (WGS) entry which is preliminary data.</text>
</comment>
<feature type="repeat" description="TPR" evidence="1">
    <location>
        <begin position="575"/>
        <end position="608"/>
    </location>
</feature>
<dbReference type="SUPFAM" id="SSF52540">
    <property type="entry name" value="P-loop containing nucleoside triphosphate hydrolases"/>
    <property type="match status" value="1"/>
</dbReference>
<dbReference type="PANTHER" id="PTHR47691:SF3">
    <property type="entry name" value="HTH-TYPE TRANSCRIPTIONAL REGULATOR RV0890C-RELATED"/>
    <property type="match status" value="1"/>
</dbReference>
<keyword evidence="4" id="KW-1185">Reference proteome</keyword>
<evidence type="ECO:0000313" key="4">
    <source>
        <dbReference type="Proteomes" id="UP001515943"/>
    </source>
</evidence>
<dbReference type="Pfam" id="PF13191">
    <property type="entry name" value="AAA_16"/>
    <property type="match status" value="1"/>
</dbReference>
<protein>
    <submittedName>
        <fullName evidence="3">Tetratricopeptide repeat protein</fullName>
    </submittedName>
</protein>
<dbReference type="EMBL" id="VSRL01000041">
    <property type="protein sequence ID" value="NKE57910.1"/>
    <property type="molecule type" value="Genomic_DNA"/>
</dbReference>
<dbReference type="PRINTS" id="PR00364">
    <property type="entry name" value="DISEASERSIST"/>
</dbReference>
<dbReference type="PANTHER" id="PTHR47691">
    <property type="entry name" value="REGULATOR-RELATED"/>
    <property type="match status" value="1"/>
</dbReference>
<evidence type="ECO:0000313" key="3">
    <source>
        <dbReference type="EMBL" id="NKE57910.1"/>
    </source>
</evidence>
<dbReference type="SMART" id="SM00028">
    <property type="entry name" value="TPR"/>
    <property type="match status" value="3"/>
</dbReference>
<dbReference type="Gene3D" id="1.25.40.10">
    <property type="entry name" value="Tetratricopeptide repeat domain"/>
    <property type="match status" value="2"/>
</dbReference>
<dbReference type="Proteomes" id="UP001515943">
    <property type="component" value="Unassembled WGS sequence"/>
</dbReference>
<dbReference type="InterPro" id="IPR011990">
    <property type="entry name" value="TPR-like_helical_dom_sf"/>
</dbReference>
<accession>A0ABX1FG56</accession>
<reference evidence="3 4" key="1">
    <citation type="submission" date="2019-08" db="EMBL/GenBank/DDBJ databases">
        <title>Lentzea from Indian Himalayas.</title>
        <authorList>
            <person name="Mandal S."/>
            <person name="Mallick Gupta A."/>
            <person name="Maiti P.K."/>
            <person name="Sarkar J."/>
            <person name="Mandal S."/>
        </authorList>
    </citation>
    <scope>NUCLEOTIDE SEQUENCE [LARGE SCALE GENOMIC DNA]</scope>
    <source>
        <strain evidence="3 4">PSKA42</strain>
    </source>
</reference>
<dbReference type="Pfam" id="PF13424">
    <property type="entry name" value="TPR_12"/>
    <property type="match status" value="1"/>
</dbReference>
<feature type="domain" description="Orc1-like AAA ATPase" evidence="2">
    <location>
        <begin position="12"/>
        <end position="119"/>
    </location>
</feature>
<dbReference type="InterPro" id="IPR019734">
    <property type="entry name" value="TPR_rpt"/>
</dbReference>
<dbReference type="InterPro" id="IPR041664">
    <property type="entry name" value="AAA_16"/>
</dbReference>
<proteinExistence type="predicted"/>
<evidence type="ECO:0000256" key="1">
    <source>
        <dbReference type="PROSITE-ProRule" id="PRU00339"/>
    </source>
</evidence>
<dbReference type="SUPFAM" id="SSF48452">
    <property type="entry name" value="TPR-like"/>
    <property type="match status" value="2"/>
</dbReference>
<gene>
    <name evidence="3" type="ORF">FXN61_14140</name>
</gene>
<dbReference type="PROSITE" id="PS50005">
    <property type="entry name" value="TPR"/>
    <property type="match status" value="1"/>
</dbReference>
<evidence type="ECO:0000259" key="2">
    <source>
        <dbReference type="Pfam" id="PF13191"/>
    </source>
</evidence>
<dbReference type="Gene3D" id="3.40.50.300">
    <property type="entry name" value="P-loop containing nucleotide triphosphate hydrolases"/>
    <property type="match status" value="1"/>
</dbReference>
<dbReference type="RefSeq" id="WP_167974092.1">
    <property type="nucleotide sequence ID" value="NZ_VSRL01000041.1"/>
</dbReference>
<keyword evidence="1" id="KW-0802">TPR repeat</keyword>
<organism evidence="3 4">
    <name type="scientific">Lentzea indica</name>
    <dbReference type="NCBI Taxonomy" id="2604800"/>
    <lineage>
        <taxon>Bacteria</taxon>
        <taxon>Bacillati</taxon>
        <taxon>Actinomycetota</taxon>
        <taxon>Actinomycetes</taxon>
        <taxon>Pseudonocardiales</taxon>
        <taxon>Pseudonocardiaceae</taxon>
        <taxon>Lentzea</taxon>
    </lineage>
</organism>